<accession>A0A0B0EN52</accession>
<evidence type="ECO:0000313" key="2">
    <source>
        <dbReference type="Proteomes" id="UP000030652"/>
    </source>
</evidence>
<dbReference type="eggNOG" id="ENOG5033WS3">
    <property type="taxonomic scope" value="Bacteria"/>
</dbReference>
<gene>
    <name evidence="1" type="ORF">SCABRO_01659</name>
</gene>
<reference evidence="1 2" key="1">
    <citation type="submission" date="2014-10" db="EMBL/GenBank/DDBJ databases">
        <title>Draft genome of anammox bacterium scalindua brodae, obtained using differential coverage binning of sequence data from two enrichment reactors.</title>
        <authorList>
            <person name="Speth D.R."/>
            <person name="Russ L."/>
            <person name="Kartal B."/>
            <person name="Op den Camp H.J."/>
            <person name="Dutilh B.E."/>
            <person name="Jetten M.S."/>
        </authorList>
    </citation>
    <scope>NUCLEOTIDE SEQUENCE [LARGE SCALE GENOMIC DNA]</scope>
    <source>
        <strain evidence="1">RU1</strain>
    </source>
</reference>
<comment type="caution">
    <text evidence="1">The sequence shown here is derived from an EMBL/GenBank/DDBJ whole genome shotgun (WGS) entry which is preliminary data.</text>
</comment>
<dbReference type="AlphaFoldDB" id="A0A0B0EN52"/>
<organism evidence="1 2">
    <name type="scientific">Candidatus Scalindua brodae</name>
    <dbReference type="NCBI Taxonomy" id="237368"/>
    <lineage>
        <taxon>Bacteria</taxon>
        <taxon>Pseudomonadati</taxon>
        <taxon>Planctomycetota</taxon>
        <taxon>Candidatus Brocadiia</taxon>
        <taxon>Candidatus Brocadiales</taxon>
        <taxon>Candidatus Scalinduaceae</taxon>
        <taxon>Candidatus Scalindua</taxon>
    </lineage>
</organism>
<evidence type="ECO:0000313" key="1">
    <source>
        <dbReference type="EMBL" id="KHE92568.1"/>
    </source>
</evidence>
<dbReference type="EMBL" id="JRYO01000118">
    <property type="protein sequence ID" value="KHE92568.1"/>
    <property type="molecule type" value="Genomic_DNA"/>
</dbReference>
<sequence length="174" mass="19845">MKTKHIQNILIIFIIIFSINKTGYAIGKIVNYFLDDPNAWNDTKRITHGTPTKIVVKDGLEGLVFKLTDITEGDEVALVFLETKKIEKFDNESACDADGKLIRGKNRIVSVITKNHGNRKEFHYKFILQRVMNRMPIDIYNNGDAVLESRYDGTKPVESMSDLSGIELLEIEVR</sequence>
<name>A0A0B0EN52_9BACT</name>
<dbReference type="Proteomes" id="UP000030652">
    <property type="component" value="Unassembled WGS sequence"/>
</dbReference>
<proteinExistence type="predicted"/>
<protein>
    <submittedName>
        <fullName evidence="1">Uncharacterized protein</fullName>
    </submittedName>
</protein>